<organism evidence="1 2">
    <name type="scientific">Pleurodeles waltl</name>
    <name type="common">Iberian ribbed newt</name>
    <dbReference type="NCBI Taxonomy" id="8319"/>
    <lineage>
        <taxon>Eukaryota</taxon>
        <taxon>Metazoa</taxon>
        <taxon>Chordata</taxon>
        <taxon>Craniata</taxon>
        <taxon>Vertebrata</taxon>
        <taxon>Euteleostomi</taxon>
        <taxon>Amphibia</taxon>
        <taxon>Batrachia</taxon>
        <taxon>Caudata</taxon>
        <taxon>Salamandroidea</taxon>
        <taxon>Salamandridae</taxon>
        <taxon>Pleurodelinae</taxon>
        <taxon>Pleurodeles</taxon>
    </lineage>
</organism>
<name>A0AAV7MR12_PLEWA</name>
<proteinExistence type="predicted"/>
<evidence type="ECO:0008006" key="3">
    <source>
        <dbReference type="Google" id="ProtNLM"/>
    </source>
</evidence>
<dbReference type="EMBL" id="JANPWB010000013">
    <property type="protein sequence ID" value="KAJ1104418.1"/>
    <property type="molecule type" value="Genomic_DNA"/>
</dbReference>
<evidence type="ECO:0000313" key="1">
    <source>
        <dbReference type="EMBL" id="KAJ1104418.1"/>
    </source>
</evidence>
<accession>A0AAV7MR12</accession>
<reference evidence="1" key="1">
    <citation type="journal article" date="2022" name="bioRxiv">
        <title>Sequencing and chromosome-scale assembly of the giantPleurodeles waltlgenome.</title>
        <authorList>
            <person name="Brown T."/>
            <person name="Elewa A."/>
            <person name="Iarovenko S."/>
            <person name="Subramanian E."/>
            <person name="Araus A.J."/>
            <person name="Petzold A."/>
            <person name="Susuki M."/>
            <person name="Suzuki K.-i.T."/>
            <person name="Hayashi T."/>
            <person name="Toyoda A."/>
            <person name="Oliveira C."/>
            <person name="Osipova E."/>
            <person name="Leigh N.D."/>
            <person name="Simon A."/>
            <person name="Yun M.H."/>
        </authorList>
    </citation>
    <scope>NUCLEOTIDE SEQUENCE</scope>
    <source>
        <strain evidence="1">20211129_DDA</strain>
        <tissue evidence="1">Liver</tissue>
    </source>
</reference>
<keyword evidence="2" id="KW-1185">Reference proteome</keyword>
<gene>
    <name evidence="1" type="ORF">NDU88_001830</name>
</gene>
<sequence length="127" mass="14545">MEEAFDSLRWDFLCIVMASMGLGSGFLKWTDSQSTPTVRTRTGGVISAHCMIEHGNLNGCPLQLVLFTMALVPLAFTLRTSQHYQEIVIDDYPLYIYLYLDDLLLYLRAEHSDMEDVFQAIEDYSHL</sequence>
<evidence type="ECO:0000313" key="2">
    <source>
        <dbReference type="Proteomes" id="UP001066276"/>
    </source>
</evidence>
<dbReference type="AlphaFoldDB" id="A0AAV7MR12"/>
<protein>
    <recommendedName>
        <fullName evidence="3">Reverse transcriptase domain-containing protein</fullName>
    </recommendedName>
</protein>
<dbReference type="Proteomes" id="UP001066276">
    <property type="component" value="Chromosome 9"/>
</dbReference>
<comment type="caution">
    <text evidence="1">The sequence shown here is derived from an EMBL/GenBank/DDBJ whole genome shotgun (WGS) entry which is preliminary data.</text>
</comment>